<dbReference type="Gene3D" id="1.50.10.10">
    <property type="match status" value="1"/>
</dbReference>
<accession>A0A562SV76</accession>
<evidence type="ECO:0000313" key="3">
    <source>
        <dbReference type="EMBL" id="TWI84550.1"/>
    </source>
</evidence>
<reference evidence="3 4" key="1">
    <citation type="journal article" date="2013" name="Stand. Genomic Sci.">
        <title>Genomic Encyclopedia of Type Strains, Phase I: The one thousand microbial genomes (KMG-I) project.</title>
        <authorList>
            <person name="Kyrpides N.C."/>
            <person name="Woyke T."/>
            <person name="Eisen J.A."/>
            <person name="Garrity G."/>
            <person name="Lilburn T.G."/>
            <person name="Beck B.J."/>
            <person name="Whitman W.B."/>
            <person name="Hugenholtz P."/>
            <person name="Klenk H.P."/>
        </authorList>
    </citation>
    <scope>NUCLEOTIDE SEQUENCE [LARGE SCALE GENOMIC DNA]</scope>
    <source>
        <strain evidence="3 4">DSM 13484</strain>
    </source>
</reference>
<dbReference type="InterPro" id="IPR029062">
    <property type="entry name" value="Class_I_gatase-like"/>
</dbReference>
<organism evidence="3 4">
    <name type="scientific">Chitinophaga japonensis</name>
    <name type="common">Flexibacter japonensis</name>
    <dbReference type="NCBI Taxonomy" id="104662"/>
    <lineage>
        <taxon>Bacteria</taxon>
        <taxon>Pseudomonadati</taxon>
        <taxon>Bacteroidota</taxon>
        <taxon>Chitinophagia</taxon>
        <taxon>Chitinophagales</taxon>
        <taxon>Chitinophagaceae</taxon>
        <taxon>Chitinophaga</taxon>
    </lineage>
</organism>
<dbReference type="InterPro" id="IPR010905">
    <property type="entry name" value="Glyco_hydro_88"/>
</dbReference>
<feature type="signal peptide" evidence="2">
    <location>
        <begin position="1"/>
        <end position="23"/>
    </location>
</feature>
<keyword evidence="2" id="KW-0732">Signal</keyword>
<evidence type="ECO:0000256" key="1">
    <source>
        <dbReference type="ARBA" id="ARBA00022801"/>
    </source>
</evidence>
<dbReference type="InterPro" id="IPR012341">
    <property type="entry name" value="6hp_glycosidase-like_sf"/>
</dbReference>
<dbReference type="Gene3D" id="3.40.50.880">
    <property type="match status" value="1"/>
</dbReference>
<dbReference type="GO" id="GO:0005975">
    <property type="term" value="P:carbohydrate metabolic process"/>
    <property type="evidence" value="ECO:0007669"/>
    <property type="project" value="InterPro"/>
</dbReference>
<dbReference type="SUPFAM" id="SSF48208">
    <property type="entry name" value="Six-hairpin glycosidases"/>
    <property type="match status" value="1"/>
</dbReference>
<comment type="caution">
    <text evidence="3">The sequence shown here is derived from an EMBL/GenBank/DDBJ whole genome shotgun (WGS) entry which is preliminary data.</text>
</comment>
<dbReference type="SUPFAM" id="SSF52317">
    <property type="entry name" value="Class I glutamine amidotransferase-like"/>
    <property type="match status" value="1"/>
</dbReference>
<proteinExistence type="predicted"/>
<evidence type="ECO:0000313" key="4">
    <source>
        <dbReference type="Proteomes" id="UP000316778"/>
    </source>
</evidence>
<protein>
    <submittedName>
        <fullName evidence="3">Unsaturated rhamnogalacturonyl hydrolase</fullName>
    </submittedName>
</protein>
<evidence type="ECO:0000256" key="2">
    <source>
        <dbReference type="SAM" id="SignalP"/>
    </source>
</evidence>
<gene>
    <name evidence="3" type="ORF">LX66_4920</name>
</gene>
<dbReference type="GO" id="GO:0016787">
    <property type="term" value="F:hydrolase activity"/>
    <property type="evidence" value="ECO:0007669"/>
    <property type="project" value="UniProtKB-KW"/>
</dbReference>
<dbReference type="AlphaFoldDB" id="A0A562SV76"/>
<keyword evidence="1 3" id="KW-0378">Hydrolase</keyword>
<dbReference type="OrthoDB" id="6381507at2"/>
<dbReference type="PANTHER" id="PTHR33886">
    <property type="entry name" value="UNSATURATED RHAMNOGALACTURONAN HYDROLASE (EUROFUNG)"/>
    <property type="match status" value="1"/>
</dbReference>
<dbReference type="Proteomes" id="UP000316778">
    <property type="component" value="Unassembled WGS sequence"/>
</dbReference>
<dbReference type="EMBL" id="VLLG01000005">
    <property type="protein sequence ID" value="TWI84550.1"/>
    <property type="molecule type" value="Genomic_DNA"/>
</dbReference>
<feature type="chain" id="PRO_5021955196" evidence="2">
    <location>
        <begin position="24"/>
        <end position="635"/>
    </location>
</feature>
<dbReference type="PANTHER" id="PTHR33886:SF8">
    <property type="entry name" value="UNSATURATED RHAMNOGALACTURONAN HYDROLASE (EUROFUNG)"/>
    <property type="match status" value="1"/>
</dbReference>
<dbReference type="InterPro" id="IPR052043">
    <property type="entry name" value="PolySaccharide_Degr_Enz"/>
</dbReference>
<keyword evidence="4" id="KW-1185">Reference proteome</keyword>
<sequence>MRKQQALFLTTLALLFGTTVVQAQSAAMATTMMRTWKVPETSPPRWSYDQGVVLEGIAGLWKNTGDGKYFEYIQQSMDAFVDEQGNIRTYKMEDFNIDHVKNGRSLLLLYRVTGKEKYKKAADHLREQLRRQPRTSDGGFWHKKRYPYQMWLDGLYMGEPFYAEYATLFHEDTAFNDITRQFVLMEQHARDARTGLLYHGWDESRQQRWADKATGRSPNFWGRAMGWYAMALVDVLDHFPAQHKGRDSLIAILNRLAAAVKKYQDPASGCWYQVVDKGTAKGNYLEASASCMFVYALEKGVRKGYLPASYRQVAVKGFAGINKRFIKKAPEGGVNLEGTCSVAGLGGDPYRDGSYAYYLSEKVVVNDPKGTGAYMKAANEMEMLPTLGTGKGLTVTVDQYFNNEWRQDATGHMKRWHYTWSEMENGGYSLWGHIFHRYGVATDTLSVAPSAASLGKTDIYIIVDPDTEKESPEPHFMTAADAGNIYNWVKKGGVLVMMENDSINAEFKHFNLLAEKFGIHFNQDSRNRVQGRQFEQGAFMIPAGHSVFKRGGKVHIKELSSLEVKAPATPVYKDGDHVIMAVAKVGKGAVFAVGDPWFYNEYLDGRRLPAEYENYQAATDLVGWLVSQAGKINNE</sequence>
<dbReference type="InterPro" id="IPR008928">
    <property type="entry name" value="6-hairpin_glycosidase_sf"/>
</dbReference>
<name>A0A562SV76_CHIJA</name>
<dbReference type="RefSeq" id="WP_145718295.1">
    <property type="nucleotide sequence ID" value="NZ_BAAAFY010000002.1"/>
</dbReference>
<dbReference type="Pfam" id="PF07470">
    <property type="entry name" value="Glyco_hydro_88"/>
    <property type="match status" value="1"/>
</dbReference>